<dbReference type="AlphaFoldDB" id="A0A0F9N9Q4"/>
<gene>
    <name evidence="1" type="ORF">LCGC14_1363250</name>
</gene>
<proteinExistence type="predicted"/>
<name>A0A0F9N9Q4_9ZZZZ</name>
<dbReference type="EMBL" id="LAZR01008540">
    <property type="protein sequence ID" value="KKM78117.1"/>
    <property type="molecule type" value="Genomic_DNA"/>
</dbReference>
<evidence type="ECO:0000313" key="1">
    <source>
        <dbReference type="EMBL" id="KKM78117.1"/>
    </source>
</evidence>
<organism evidence="1">
    <name type="scientific">marine sediment metagenome</name>
    <dbReference type="NCBI Taxonomy" id="412755"/>
    <lineage>
        <taxon>unclassified sequences</taxon>
        <taxon>metagenomes</taxon>
        <taxon>ecological metagenomes</taxon>
    </lineage>
</organism>
<sequence>MSKSFIQLKGKRIDLKTIDDQIHITSDENLLVRVKRGKNEKRYIIISLNGGKK</sequence>
<protein>
    <submittedName>
        <fullName evidence="1">Uncharacterized protein</fullName>
    </submittedName>
</protein>
<comment type="caution">
    <text evidence="1">The sequence shown here is derived from an EMBL/GenBank/DDBJ whole genome shotgun (WGS) entry which is preliminary data.</text>
</comment>
<reference evidence="1" key="1">
    <citation type="journal article" date="2015" name="Nature">
        <title>Complex archaea that bridge the gap between prokaryotes and eukaryotes.</title>
        <authorList>
            <person name="Spang A."/>
            <person name="Saw J.H."/>
            <person name="Jorgensen S.L."/>
            <person name="Zaremba-Niedzwiedzka K."/>
            <person name="Martijn J."/>
            <person name="Lind A.E."/>
            <person name="van Eijk R."/>
            <person name="Schleper C."/>
            <person name="Guy L."/>
            <person name="Ettema T.J."/>
        </authorList>
    </citation>
    <scope>NUCLEOTIDE SEQUENCE</scope>
</reference>
<accession>A0A0F9N9Q4</accession>